<keyword evidence="1" id="KW-1133">Transmembrane helix</keyword>
<evidence type="ECO:0000313" key="2">
    <source>
        <dbReference type="EMBL" id="SDM30353.1"/>
    </source>
</evidence>
<dbReference type="Proteomes" id="UP000198901">
    <property type="component" value="Unassembled WGS sequence"/>
</dbReference>
<keyword evidence="1" id="KW-0472">Membrane</keyword>
<keyword evidence="3" id="KW-1185">Reference proteome</keyword>
<accession>A0A1G9S4C2</accession>
<keyword evidence="1" id="KW-0812">Transmembrane</keyword>
<dbReference type="AlphaFoldDB" id="A0A1G9S4C2"/>
<organism evidence="2 3">
    <name type="scientific">Siphonobacter aquaeclarae</name>
    <dbReference type="NCBI Taxonomy" id="563176"/>
    <lineage>
        <taxon>Bacteria</taxon>
        <taxon>Pseudomonadati</taxon>
        <taxon>Bacteroidota</taxon>
        <taxon>Cytophagia</taxon>
        <taxon>Cytophagales</taxon>
        <taxon>Cytophagaceae</taxon>
        <taxon>Siphonobacter</taxon>
    </lineage>
</organism>
<evidence type="ECO:0008006" key="4">
    <source>
        <dbReference type="Google" id="ProtNLM"/>
    </source>
</evidence>
<sequence length="62" mass="6625">MTLANWPLMRIIRLAFGIILVLTGFVYSDWMAGAFGGLLLGQAILNTGCGPSGCNLPPSREE</sequence>
<evidence type="ECO:0000313" key="3">
    <source>
        <dbReference type="Proteomes" id="UP000198901"/>
    </source>
</evidence>
<dbReference type="EMBL" id="FNGS01000005">
    <property type="protein sequence ID" value="SDM30353.1"/>
    <property type="molecule type" value="Genomic_DNA"/>
</dbReference>
<gene>
    <name evidence="2" type="ORF">SAMN04488090_3174</name>
</gene>
<protein>
    <recommendedName>
        <fullName evidence="4">DUF2892 domain-containing protein</fullName>
    </recommendedName>
</protein>
<dbReference type="STRING" id="563176.SAMN04488090_3174"/>
<proteinExistence type="predicted"/>
<reference evidence="2 3" key="1">
    <citation type="submission" date="2016-10" db="EMBL/GenBank/DDBJ databases">
        <authorList>
            <person name="de Groot N.N."/>
        </authorList>
    </citation>
    <scope>NUCLEOTIDE SEQUENCE [LARGE SCALE GENOMIC DNA]</scope>
    <source>
        <strain evidence="2 3">DSM 21668</strain>
    </source>
</reference>
<name>A0A1G9S4C2_9BACT</name>
<evidence type="ECO:0000256" key="1">
    <source>
        <dbReference type="SAM" id="Phobius"/>
    </source>
</evidence>
<feature type="transmembrane region" description="Helical" evidence="1">
    <location>
        <begin position="12"/>
        <end position="30"/>
    </location>
</feature>